<dbReference type="RefSeq" id="WP_085937984.1">
    <property type="nucleotide sequence ID" value="NZ_FUWJ01000017.1"/>
</dbReference>
<name>A0A1T4TG21_9HYPH</name>
<evidence type="ECO:0000313" key="6">
    <source>
        <dbReference type="EMBL" id="SKA39406.1"/>
    </source>
</evidence>
<dbReference type="SUPFAM" id="SSF46689">
    <property type="entry name" value="Homeodomain-like"/>
    <property type="match status" value="1"/>
</dbReference>
<dbReference type="Gene3D" id="1.10.357.10">
    <property type="entry name" value="Tetracycline Repressor, domain 2"/>
    <property type="match status" value="1"/>
</dbReference>
<dbReference type="STRING" id="225324.SAMN02745126_06229"/>
<evidence type="ECO:0000256" key="4">
    <source>
        <dbReference type="PROSITE-ProRule" id="PRU00335"/>
    </source>
</evidence>
<dbReference type="PANTHER" id="PTHR47506:SF10">
    <property type="entry name" value="TRANSCRIPTIONAL REGULATORY PROTEIN"/>
    <property type="match status" value="1"/>
</dbReference>
<dbReference type="PRINTS" id="PR00455">
    <property type="entry name" value="HTHTETR"/>
</dbReference>
<dbReference type="Pfam" id="PF16925">
    <property type="entry name" value="TetR_C_13"/>
    <property type="match status" value="1"/>
</dbReference>
<dbReference type="Pfam" id="PF00440">
    <property type="entry name" value="TetR_N"/>
    <property type="match status" value="1"/>
</dbReference>
<dbReference type="SUPFAM" id="SSF48498">
    <property type="entry name" value="Tetracyclin repressor-like, C-terminal domain"/>
    <property type="match status" value="1"/>
</dbReference>
<keyword evidence="2 4" id="KW-0238">DNA-binding</keyword>
<dbReference type="InterPro" id="IPR001647">
    <property type="entry name" value="HTH_TetR"/>
</dbReference>
<dbReference type="Proteomes" id="UP000190092">
    <property type="component" value="Unassembled WGS sequence"/>
</dbReference>
<evidence type="ECO:0000256" key="3">
    <source>
        <dbReference type="ARBA" id="ARBA00023163"/>
    </source>
</evidence>
<evidence type="ECO:0000259" key="5">
    <source>
        <dbReference type="PROSITE" id="PS50977"/>
    </source>
</evidence>
<dbReference type="PROSITE" id="PS01081">
    <property type="entry name" value="HTH_TETR_1"/>
    <property type="match status" value="1"/>
</dbReference>
<dbReference type="InterPro" id="IPR036271">
    <property type="entry name" value="Tet_transcr_reg_TetR-rel_C_sf"/>
</dbReference>
<organism evidence="6 7">
    <name type="scientific">Enhydrobacter aerosaccus</name>
    <dbReference type="NCBI Taxonomy" id="225324"/>
    <lineage>
        <taxon>Bacteria</taxon>
        <taxon>Pseudomonadati</taxon>
        <taxon>Pseudomonadota</taxon>
        <taxon>Alphaproteobacteria</taxon>
        <taxon>Hyphomicrobiales</taxon>
        <taxon>Enhydrobacter</taxon>
    </lineage>
</organism>
<dbReference type="InterPro" id="IPR011075">
    <property type="entry name" value="TetR_C"/>
</dbReference>
<feature type="domain" description="HTH tetR-type" evidence="5">
    <location>
        <begin position="1"/>
        <end position="58"/>
    </location>
</feature>
<protein>
    <submittedName>
        <fullName evidence="6">Transcriptional regulator, TetR family</fullName>
    </submittedName>
</protein>
<dbReference type="GO" id="GO:0003677">
    <property type="term" value="F:DNA binding"/>
    <property type="evidence" value="ECO:0007669"/>
    <property type="project" value="UniProtKB-UniRule"/>
</dbReference>
<evidence type="ECO:0000256" key="1">
    <source>
        <dbReference type="ARBA" id="ARBA00023015"/>
    </source>
</evidence>
<proteinExistence type="predicted"/>
<keyword evidence="7" id="KW-1185">Reference proteome</keyword>
<keyword evidence="3" id="KW-0804">Transcription</keyword>
<dbReference type="Gene3D" id="1.10.10.60">
    <property type="entry name" value="Homeodomain-like"/>
    <property type="match status" value="1"/>
</dbReference>
<dbReference type="EMBL" id="FUWJ01000017">
    <property type="protein sequence ID" value="SKA39406.1"/>
    <property type="molecule type" value="Genomic_DNA"/>
</dbReference>
<feature type="DNA-binding region" description="H-T-H motif" evidence="4">
    <location>
        <begin position="21"/>
        <end position="40"/>
    </location>
</feature>
<gene>
    <name evidence="6" type="ORF">SAMN02745126_06229</name>
</gene>
<dbReference type="InterPro" id="IPR023772">
    <property type="entry name" value="DNA-bd_HTH_TetR-type_CS"/>
</dbReference>
<reference evidence="7" key="1">
    <citation type="submission" date="2017-02" db="EMBL/GenBank/DDBJ databases">
        <authorList>
            <person name="Varghese N."/>
            <person name="Submissions S."/>
        </authorList>
    </citation>
    <scope>NUCLEOTIDE SEQUENCE [LARGE SCALE GENOMIC DNA]</scope>
    <source>
        <strain evidence="7">ATCC 27094</strain>
    </source>
</reference>
<accession>A0A1T4TG21</accession>
<sequence length="185" mass="20006">MDEALDKAIRVFREQGYNATSITDLGTAMGLAAGSLYKAFKDKRAIYLAALERYQMLRAEQIRRLAETPRSGRARLCDLLSFYVDSARGIEGKRGCLAIGGAVELSILDPEVAALVRRNLARIESQLADLIRQGQADGSISRSVDSAETARVMLCLLQGLRVVGRAGRPPDDPAATVAIAMKLIA</sequence>
<evidence type="ECO:0000313" key="7">
    <source>
        <dbReference type="Proteomes" id="UP000190092"/>
    </source>
</evidence>
<keyword evidence="1" id="KW-0805">Transcription regulation</keyword>
<dbReference type="PANTHER" id="PTHR47506">
    <property type="entry name" value="TRANSCRIPTIONAL REGULATORY PROTEIN"/>
    <property type="match status" value="1"/>
</dbReference>
<evidence type="ECO:0000256" key="2">
    <source>
        <dbReference type="ARBA" id="ARBA00023125"/>
    </source>
</evidence>
<dbReference type="AlphaFoldDB" id="A0A1T4TG21"/>
<dbReference type="InterPro" id="IPR009057">
    <property type="entry name" value="Homeodomain-like_sf"/>
</dbReference>
<dbReference type="PROSITE" id="PS50977">
    <property type="entry name" value="HTH_TETR_2"/>
    <property type="match status" value="1"/>
</dbReference>